<keyword evidence="1" id="KW-0614">Plasmid</keyword>
<dbReference type="AlphaFoldDB" id="A0A1U9LJM6"/>
<gene>
    <name evidence="1" type="ORF">A0U91_16495</name>
</gene>
<accession>A0A1U9LJM6</accession>
<dbReference type="RefSeq" id="WP_077932233.1">
    <property type="nucleotide sequence ID" value="NZ_CP014688.1"/>
</dbReference>
<organism evidence="1 2">
    <name type="scientific">Acetobacter persici</name>
    <dbReference type="NCBI Taxonomy" id="1076596"/>
    <lineage>
        <taxon>Bacteria</taxon>
        <taxon>Pseudomonadati</taxon>
        <taxon>Pseudomonadota</taxon>
        <taxon>Alphaproteobacteria</taxon>
        <taxon>Acetobacterales</taxon>
        <taxon>Acetobacteraceae</taxon>
        <taxon>Acetobacter</taxon>
    </lineage>
</organism>
<dbReference type="EMBL" id="CP014688">
    <property type="protein sequence ID" value="AQT06607.1"/>
    <property type="molecule type" value="Genomic_DNA"/>
</dbReference>
<protein>
    <recommendedName>
        <fullName evidence="3">Cell shape determination protein CcmA</fullName>
    </recommendedName>
</protein>
<evidence type="ECO:0000313" key="2">
    <source>
        <dbReference type="Proteomes" id="UP000189055"/>
    </source>
</evidence>
<reference evidence="1 2" key="1">
    <citation type="submission" date="2016-03" db="EMBL/GenBank/DDBJ databases">
        <title>Acetic acid bacteria sequencing.</title>
        <authorList>
            <person name="Brandt J."/>
            <person name="Jakob F."/>
            <person name="Vogel R.F."/>
        </authorList>
    </citation>
    <scope>NUCLEOTIDE SEQUENCE [LARGE SCALE GENOMIC DNA]</scope>
    <source>
        <strain evidence="1 2">TMW2.1084</strain>
        <plasmid evidence="2">pac1084_1</plasmid>
    </source>
</reference>
<sequence length="128" mass="13381">MSQSDQKPKKPSIIIGRGSYTPDMVLKAPLAVEIEGVVTNSTIEASDINLHPGGTASGTLTASVVVVEGLLEKAVVKADQIFISDTAEVSDCEIEVPNAEGLQISAIAKLYGKVTFTMPPRKQSAAKA</sequence>
<name>A0A1U9LJM6_9PROT</name>
<proteinExistence type="predicted"/>
<dbReference type="KEGG" id="aper:A0U91_16495"/>
<evidence type="ECO:0008006" key="3">
    <source>
        <dbReference type="Google" id="ProtNLM"/>
    </source>
</evidence>
<dbReference type="Proteomes" id="UP000189055">
    <property type="component" value="Plasmid pAC1084_1"/>
</dbReference>
<geneLocation type="plasmid" evidence="2">
    <name>pac1084_1</name>
</geneLocation>
<evidence type="ECO:0000313" key="1">
    <source>
        <dbReference type="EMBL" id="AQT06607.1"/>
    </source>
</evidence>